<protein>
    <submittedName>
        <fullName evidence="1">Uncharacterized protein</fullName>
    </submittedName>
</protein>
<gene>
    <name evidence="1" type="ORF">F5148DRAFT_1151551</name>
</gene>
<sequence>MASERKGMVLLILRSKESAWQRLHEAPREMEYHHLITTDYGAYPSPRSTESIAKMIPGGSAPATLCDVPKASIAGQWAVKVVPQQRPTHMCHRDGLREKGNGPLDLEVERVSMASPSRGSQRDGIPPPNYDRLRSLSISQVYRVFRENDTKGVRHQLRSATCQRLPSQANGQYGRREKGNGPLDLEASRESAWHRLHEAPREMVYWVFRENDTKGVRHRLRSATCQRLPSQATKGRHRWHNISCTAHRAFVPHGRRIRRPGAPTSDRTPATLCDVPKASIAGQWAVRVVPQQRPTHMCHRDGRREKGNGPLDLEASRESAWHRLHEAPREMVYWVFRENDTKGVRHRLRSATCQRLPSQATKGRHRWHNISCTAHRAFVPHGRRIRRPGAPTSDRTPATLCDVPKASVAGQWAVRVVPQQRPTHMCHRDGRREKGNGPLDLEASRESAWHRLHEAPREMVYWVFRENDTKGVRHRLRSATCQRLPSQATKGRHRWHNISCTAHRAFVPHGRRIRRPGAPTSDRTPATLCDVPKGFRRRPMGSEGGPSTASHAYVSQRWPPGEKEWSS</sequence>
<comment type="caution">
    <text evidence="1">The sequence shown here is derived from an EMBL/GenBank/DDBJ whole genome shotgun (WGS) entry which is preliminary data.</text>
</comment>
<organism evidence="1 2">
    <name type="scientific">Russula earlei</name>
    <dbReference type="NCBI Taxonomy" id="71964"/>
    <lineage>
        <taxon>Eukaryota</taxon>
        <taxon>Fungi</taxon>
        <taxon>Dikarya</taxon>
        <taxon>Basidiomycota</taxon>
        <taxon>Agaricomycotina</taxon>
        <taxon>Agaricomycetes</taxon>
        <taxon>Russulales</taxon>
        <taxon>Russulaceae</taxon>
        <taxon>Russula</taxon>
    </lineage>
</organism>
<accession>A0ACC0TZT6</accession>
<evidence type="ECO:0000313" key="1">
    <source>
        <dbReference type="EMBL" id="KAI9455123.1"/>
    </source>
</evidence>
<dbReference type="EMBL" id="JAGFNK010000257">
    <property type="protein sequence ID" value="KAI9455123.1"/>
    <property type="molecule type" value="Genomic_DNA"/>
</dbReference>
<name>A0ACC0TZT6_9AGAM</name>
<proteinExistence type="predicted"/>
<keyword evidence="2" id="KW-1185">Reference proteome</keyword>
<evidence type="ECO:0000313" key="2">
    <source>
        <dbReference type="Proteomes" id="UP001207468"/>
    </source>
</evidence>
<dbReference type="Proteomes" id="UP001207468">
    <property type="component" value="Unassembled WGS sequence"/>
</dbReference>
<reference evidence="1" key="1">
    <citation type="submission" date="2021-03" db="EMBL/GenBank/DDBJ databases">
        <title>Evolutionary priming and transition to the ectomycorrhizal habit in an iconic lineage of mushroom-forming fungi: is preadaptation a requirement?</title>
        <authorList>
            <consortium name="DOE Joint Genome Institute"/>
            <person name="Looney B.P."/>
            <person name="Miyauchi S."/>
            <person name="Morin E."/>
            <person name="Drula E."/>
            <person name="Courty P.E."/>
            <person name="Chicoki N."/>
            <person name="Fauchery L."/>
            <person name="Kohler A."/>
            <person name="Kuo A."/>
            <person name="LaButti K."/>
            <person name="Pangilinan J."/>
            <person name="Lipzen A."/>
            <person name="Riley R."/>
            <person name="Andreopoulos W."/>
            <person name="He G."/>
            <person name="Johnson J."/>
            <person name="Barry K.W."/>
            <person name="Grigoriev I.V."/>
            <person name="Nagy L."/>
            <person name="Hibbett D."/>
            <person name="Henrissat B."/>
            <person name="Matheny P.B."/>
            <person name="Labbe J."/>
            <person name="Martin A.F."/>
        </authorList>
    </citation>
    <scope>NUCLEOTIDE SEQUENCE</scope>
    <source>
        <strain evidence="1">BPL698</strain>
    </source>
</reference>